<dbReference type="FunFam" id="3.40.1110.10:FF:000043">
    <property type="entry name" value="Putative cadmium/zinc-transporting ATPase 3"/>
    <property type="match status" value="1"/>
</dbReference>
<dbReference type="EMBL" id="JANAVB010026796">
    <property type="protein sequence ID" value="KAJ6818993.1"/>
    <property type="molecule type" value="Genomic_DNA"/>
</dbReference>
<evidence type="ECO:0000256" key="11">
    <source>
        <dbReference type="ARBA" id="ARBA00047308"/>
    </source>
</evidence>
<feature type="transmembrane region" description="Helical" evidence="13">
    <location>
        <begin position="346"/>
        <end position="371"/>
    </location>
</feature>
<dbReference type="Pfam" id="PF00122">
    <property type="entry name" value="E1-E2_ATPase"/>
    <property type="match status" value="1"/>
</dbReference>
<dbReference type="GO" id="GO:0005524">
    <property type="term" value="F:ATP binding"/>
    <property type="evidence" value="ECO:0007669"/>
    <property type="project" value="UniProtKB-UniRule"/>
</dbReference>
<dbReference type="CDD" id="cd02079">
    <property type="entry name" value="P-type_ATPase_HM"/>
    <property type="match status" value="1"/>
</dbReference>
<keyword evidence="3" id="KW-0104">Cadmium</keyword>
<organism evidence="15 16">
    <name type="scientific">Iris pallida</name>
    <name type="common">Sweet iris</name>
    <dbReference type="NCBI Taxonomy" id="29817"/>
    <lineage>
        <taxon>Eukaryota</taxon>
        <taxon>Viridiplantae</taxon>
        <taxon>Streptophyta</taxon>
        <taxon>Embryophyta</taxon>
        <taxon>Tracheophyta</taxon>
        <taxon>Spermatophyta</taxon>
        <taxon>Magnoliopsida</taxon>
        <taxon>Liliopsida</taxon>
        <taxon>Asparagales</taxon>
        <taxon>Iridaceae</taxon>
        <taxon>Iridoideae</taxon>
        <taxon>Irideae</taxon>
        <taxon>Iris</taxon>
    </lineage>
</organism>
<feature type="transmembrane region" description="Helical" evidence="13">
    <location>
        <begin position="678"/>
        <end position="700"/>
    </location>
</feature>
<feature type="domain" description="HMA" evidence="14">
    <location>
        <begin position="14"/>
        <end position="80"/>
    </location>
</feature>
<evidence type="ECO:0000256" key="12">
    <source>
        <dbReference type="ARBA" id="ARBA00049338"/>
    </source>
</evidence>
<evidence type="ECO:0000256" key="2">
    <source>
        <dbReference type="ARBA" id="ARBA00006024"/>
    </source>
</evidence>
<dbReference type="Gene3D" id="3.40.50.1000">
    <property type="entry name" value="HAD superfamily/HAD-like"/>
    <property type="match status" value="1"/>
</dbReference>
<evidence type="ECO:0000256" key="10">
    <source>
        <dbReference type="ARBA" id="ARBA00023136"/>
    </source>
</evidence>
<protein>
    <submittedName>
        <fullName evidence="15">Cadmium/zinc-transporting ATPase HMA3-like</fullName>
    </submittedName>
</protein>
<evidence type="ECO:0000313" key="15">
    <source>
        <dbReference type="EMBL" id="KAJ6818993.1"/>
    </source>
</evidence>
<dbReference type="InterPro" id="IPR023298">
    <property type="entry name" value="ATPase_P-typ_TM_dom_sf"/>
</dbReference>
<dbReference type="FunFam" id="3.30.70.100:FF:000022">
    <property type="entry name" value="Putative cadmium/zinc-transporting ATPase 3"/>
    <property type="match status" value="1"/>
</dbReference>
<keyword evidence="6 13" id="KW-0547">Nucleotide-binding</keyword>
<dbReference type="PROSITE" id="PS50846">
    <property type="entry name" value="HMA_2"/>
    <property type="match status" value="1"/>
</dbReference>
<dbReference type="Gene3D" id="3.30.70.100">
    <property type="match status" value="1"/>
</dbReference>
<dbReference type="SFLD" id="SFLDG00002">
    <property type="entry name" value="C1.7:_P-type_atpase_like"/>
    <property type="match status" value="1"/>
</dbReference>
<dbReference type="Gene3D" id="2.70.150.10">
    <property type="entry name" value="Calcium-transporting ATPase, cytoplasmic transduction domain A"/>
    <property type="match status" value="1"/>
</dbReference>
<dbReference type="SFLD" id="SFLDF00027">
    <property type="entry name" value="p-type_atpase"/>
    <property type="match status" value="1"/>
</dbReference>
<proteinExistence type="inferred from homology"/>
<evidence type="ECO:0000256" key="5">
    <source>
        <dbReference type="ARBA" id="ARBA00022723"/>
    </source>
</evidence>
<keyword evidence="16" id="KW-1185">Reference proteome</keyword>
<keyword evidence="8" id="KW-1278">Translocase</keyword>
<dbReference type="NCBIfam" id="TIGR01494">
    <property type="entry name" value="ATPase_P-type"/>
    <property type="match status" value="1"/>
</dbReference>
<dbReference type="AlphaFoldDB" id="A0AAX6FS02"/>
<evidence type="ECO:0000256" key="8">
    <source>
        <dbReference type="ARBA" id="ARBA00022967"/>
    </source>
</evidence>
<dbReference type="SUPFAM" id="SSF55008">
    <property type="entry name" value="HMA, heavy metal-associated domain"/>
    <property type="match status" value="1"/>
</dbReference>
<dbReference type="InterPro" id="IPR036412">
    <property type="entry name" value="HAD-like_sf"/>
</dbReference>
<keyword evidence="5 13" id="KW-0479">Metal-binding</keyword>
<dbReference type="PANTHER" id="PTHR48085">
    <property type="entry name" value="CADMIUM/ZINC-TRANSPORTING ATPASE HMA2-RELATED"/>
    <property type="match status" value="1"/>
</dbReference>
<dbReference type="InterPro" id="IPR023299">
    <property type="entry name" value="ATPase_P-typ_cyto_dom_N"/>
</dbReference>
<comment type="subcellular location">
    <subcellularLocation>
        <location evidence="1">Membrane</location>
        <topology evidence="1">Multi-pass membrane protein</topology>
    </subcellularLocation>
</comment>
<sequence length="1127" mass="120041">MEGAGKPSKTSSIQRSYFDVLGICCPSEVPLIEKILLPLDGVHKVNVVVTSRTVIVVHDTDVVTQLDIVNTLNQARLEATVRAYGADAIIKKWPNPYILACGVFLVLSLFHRFFRPLRWLALVAVSFGLYPIILRSIASVRRCNLDINILMLIAVAGAVALRDYSEAGFIVFLFTIAEWLESRASSKATAGMSALMSMAPQKAIIAGTGQVVDAREIQVNTILAVKAGEVIPIDGVVIEGRSEVNEQTLTGESFPVAKQAQSLVWAGTLNIDGYISVKTTALAEDSAVARMAKLVEEAQHNRSKTQRYIDYAAKYYTPAVVVIAAGVAVIPVILRAHNTRYWMQLALVILVSACPCALVLSTPVATFCALLTAAKTGLLVKGGDVLEALARTRIVAFDKTGTITKGEFTVLELCPIGCQVNLDTLLYWVSCIESKSSHPMASALVNHARSNFIKPKPEIVNEFEIYPGEGVCGIVDGKKIYIGNKRIATRAGCQTVPSMGSMKEGVTHGYVFLEKEPIGMFTLNDTCRTGVAEAIRELKSLGVKSIMLTGDSTAAAMHAQSQLGNVLEELQAELLPDDKVRIINNLKTKEGPTTMVGDGMNDAPALAAADVGISMGISGSAVAMETSHITLMSNDILKIPKAIRLARRTRKCIIVNIVFSVVTKVAILALSFAGHPLIWAAVLADVGTCLLVILNSMTLLRTSAPKKNEKCHRSCHASDGEKHNHANHSDGRPCCQPAHSRADACADACGSDIHKRHTQRSVNVDQCSQGACNGSPDGMGSCCQELGMNAAKASHGGIISVGCEHGDAHKANLLKSCKSSCCSPATNVEEEHVLVMGCVAKGHDHIVAKESSSTCGHGNNGNKKCGITQEKEEIGGCCQTERKECAKRDCCSSSSLVNLSACCSTGATKAKDEHVVVIGCVAEHGAEANKCAARENEEIGGCCQAEGKAPGKRDAKENRECCKIEDDCRSAREEKVTGGCCQTESKECGKRDCCSSSSSQAKEKNGEDDCRGAGEERVIGGCRQTESKECGKRDCCSPISPVTPAEGGEITSCCESEIGGKMGRSGCCKTESRKCGSVDYCSSSAALWGAAADRREVGRCCESYLKKCQKRGACCGGVVQLPEIITE</sequence>
<accession>A0AAX6FS02</accession>
<dbReference type="Pfam" id="PF00702">
    <property type="entry name" value="Hydrolase"/>
    <property type="match status" value="1"/>
</dbReference>
<dbReference type="SUPFAM" id="SSF81653">
    <property type="entry name" value="Calcium ATPase, transduction domain A"/>
    <property type="match status" value="1"/>
</dbReference>
<dbReference type="InterPro" id="IPR044492">
    <property type="entry name" value="P_typ_ATPase_HD_dom"/>
</dbReference>
<reference evidence="15" key="1">
    <citation type="journal article" date="2023" name="GigaByte">
        <title>Genome assembly of the bearded iris, Iris pallida Lam.</title>
        <authorList>
            <person name="Bruccoleri R.E."/>
            <person name="Oakeley E.J."/>
            <person name="Faust A.M.E."/>
            <person name="Altorfer M."/>
            <person name="Dessus-Babus S."/>
            <person name="Burckhardt D."/>
            <person name="Oertli M."/>
            <person name="Naumann U."/>
            <person name="Petersen F."/>
            <person name="Wong J."/>
        </authorList>
    </citation>
    <scope>NUCLEOTIDE SEQUENCE</scope>
    <source>
        <strain evidence="15">GSM-AAB239-AS_SAM_17_03QT</strain>
    </source>
</reference>
<dbReference type="FunFam" id="2.70.150.10:FF:000002">
    <property type="entry name" value="Copper-transporting ATPase 1, putative"/>
    <property type="match status" value="1"/>
</dbReference>
<feature type="transmembrane region" description="Helical" evidence="13">
    <location>
        <begin position="120"/>
        <end position="138"/>
    </location>
</feature>
<keyword evidence="10 13" id="KW-0472">Membrane</keyword>
<dbReference type="GO" id="GO:0008551">
    <property type="term" value="F:P-type cadmium transporter activity"/>
    <property type="evidence" value="ECO:0007669"/>
    <property type="project" value="UniProtKB-EC"/>
</dbReference>
<reference evidence="15" key="2">
    <citation type="submission" date="2023-04" db="EMBL/GenBank/DDBJ databases">
        <authorList>
            <person name="Bruccoleri R.E."/>
            <person name="Oakeley E.J."/>
            <person name="Faust A.-M."/>
            <person name="Dessus-Babus S."/>
            <person name="Altorfer M."/>
            <person name="Burckhardt D."/>
            <person name="Oertli M."/>
            <person name="Naumann U."/>
            <person name="Petersen F."/>
            <person name="Wong J."/>
        </authorList>
    </citation>
    <scope>NUCLEOTIDE SEQUENCE</scope>
    <source>
        <strain evidence="15">GSM-AAB239-AS_SAM_17_03QT</strain>
        <tissue evidence="15">Leaf</tissue>
    </source>
</reference>
<dbReference type="Gene3D" id="3.40.1110.10">
    <property type="entry name" value="Calcium-transporting ATPase, cytoplasmic domain N"/>
    <property type="match status" value="1"/>
</dbReference>
<comment type="catalytic activity">
    <reaction evidence="11">
        <text>Zn(2+)(in) + ATP + H2O = Zn(2+)(out) + ADP + phosphate + H(+)</text>
        <dbReference type="Rhea" id="RHEA:20621"/>
        <dbReference type="ChEBI" id="CHEBI:15377"/>
        <dbReference type="ChEBI" id="CHEBI:15378"/>
        <dbReference type="ChEBI" id="CHEBI:29105"/>
        <dbReference type="ChEBI" id="CHEBI:30616"/>
        <dbReference type="ChEBI" id="CHEBI:43474"/>
        <dbReference type="ChEBI" id="CHEBI:456216"/>
        <dbReference type="EC" id="7.2.2.12"/>
    </reaction>
</comment>
<gene>
    <name evidence="15" type="ORF">M6B38_404850</name>
</gene>
<dbReference type="NCBIfam" id="TIGR01512">
    <property type="entry name" value="ATPase-IB2_Cd"/>
    <property type="match status" value="1"/>
</dbReference>
<dbReference type="NCBIfam" id="TIGR01525">
    <property type="entry name" value="ATPase-IB_hvy"/>
    <property type="match status" value="1"/>
</dbReference>
<dbReference type="Proteomes" id="UP001140949">
    <property type="component" value="Unassembled WGS sequence"/>
</dbReference>
<evidence type="ECO:0000256" key="9">
    <source>
        <dbReference type="ARBA" id="ARBA00022989"/>
    </source>
</evidence>
<evidence type="ECO:0000259" key="14">
    <source>
        <dbReference type="PROSITE" id="PS50846"/>
    </source>
</evidence>
<feature type="transmembrane region" description="Helical" evidence="13">
    <location>
        <begin position="97"/>
        <end position="114"/>
    </location>
</feature>
<keyword evidence="7 13" id="KW-0067">ATP-binding</keyword>
<name>A0AAX6FS02_IRIPA</name>
<dbReference type="InterPro" id="IPR001757">
    <property type="entry name" value="P_typ_ATPase"/>
</dbReference>
<comment type="caution">
    <text evidence="15">The sequence shown here is derived from an EMBL/GenBank/DDBJ whole genome shotgun (WGS) entry which is preliminary data.</text>
</comment>
<feature type="transmembrane region" description="Helical" evidence="13">
    <location>
        <begin position="315"/>
        <end position="334"/>
    </location>
</feature>
<dbReference type="InterPro" id="IPR006121">
    <property type="entry name" value="HMA_dom"/>
</dbReference>
<dbReference type="InterPro" id="IPR051014">
    <property type="entry name" value="Cation_Transport_ATPase_IB"/>
</dbReference>
<dbReference type="InterPro" id="IPR036163">
    <property type="entry name" value="HMA_dom_sf"/>
</dbReference>
<dbReference type="GO" id="GO:0016887">
    <property type="term" value="F:ATP hydrolysis activity"/>
    <property type="evidence" value="ECO:0007669"/>
    <property type="project" value="InterPro"/>
</dbReference>
<keyword evidence="4 13" id="KW-0812">Transmembrane</keyword>
<feature type="transmembrane region" description="Helical" evidence="13">
    <location>
        <begin position="653"/>
        <end position="672"/>
    </location>
</feature>
<evidence type="ECO:0000256" key="13">
    <source>
        <dbReference type="RuleBase" id="RU362081"/>
    </source>
</evidence>
<dbReference type="PRINTS" id="PR00119">
    <property type="entry name" value="CATATPASE"/>
</dbReference>
<dbReference type="GO" id="GO:0016463">
    <property type="term" value="F:P-type zinc transporter activity"/>
    <property type="evidence" value="ECO:0007669"/>
    <property type="project" value="UniProtKB-EC"/>
</dbReference>
<dbReference type="InterPro" id="IPR027256">
    <property type="entry name" value="P-typ_ATPase_IB"/>
</dbReference>
<keyword evidence="9 13" id="KW-1133">Transmembrane helix</keyword>
<dbReference type="PROSITE" id="PS00154">
    <property type="entry name" value="ATPASE_E1_E2"/>
    <property type="match status" value="1"/>
</dbReference>
<dbReference type="InterPro" id="IPR023214">
    <property type="entry name" value="HAD_sf"/>
</dbReference>
<comment type="similarity">
    <text evidence="2 13">Belongs to the cation transport ATPase (P-type) (TC 3.A.3) family. Type IB subfamily.</text>
</comment>
<dbReference type="SFLD" id="SFLDS00003">
    <property type="entry name" value="Haloacid_Dehalogenase"/>
    <property type="match status" value="1"/>
</dbReference>
<evidence type="ECO:0000256" key="7">
    <source>
        <dbReference type="ARBA" id="ARBA00022840"/>
    </source>
</evidence>
<evidence type="ECO:0000313" key="16">
    <source>
        <dbReference type="Proteomes" id="UP001140949"/>
    </source>
</evidence>
<evidence type="ECO:0000256" key="6">
    <source>
        <dbReference type="ARBA" id="ARBA00022741"/>
    </source>
</evidence>
<dbReference type="InterPro" id="IPR008250">
    <property type="entry name" value="ATPase_P-typ_transduc_dom_A_sf"/>
</dbReference>
<dbReference type="SUPFAM" id="SSF81665">
    <property type="entry name" value="Calcium ATPase, transmembrane domain M"/>
    <property type="match status" value="1"/>
</dbReference>
<dbReference type="PANTHER" id="PTHR48085:SF5">
    <property type="entry name" value="CADMIUM_ZINC-TRANSPORTING ATPASE HMA4-RELATED"/>
    <property type="match status" value="1"/>
</dbReference>
<dbReference type="SUPFAM" id="SSF56784">
    <property type="entry name" value="HAD-like"/>
    <property type="match status" value="1"/>
</dbReference>
<evidence type="ECO:0000256" key="4">
    <source>
        <dbReference type="ARBA" id="ARBA00022692"/>
    </source>
</evidence>
<evidence type="ECO:0000256" key="3">
    <source>
        <dbReference type="ARBA" id="ARBA00022539"/>
    </source>
</evidence>
<dbReference type="GO" id="GO:0016020">
    <property type="term" value="C:membrane"/>
    <property type="evidence" value="ECO:0007669"/>
    <property type="project" value="UniProtKB-SubCell"/>
</dbReference>
<dbReference type="InterPro" id="IPR018303">
    <property type="entry name" value="ATPase_P-typ_P_site"/>
</dbReference>
<dbReference type="GO" id="GO:0046872">
    <property type="term" value="F:metal ion binding"/>
    <property type="evidence" value="ECO:0007669"/>
    <property type="project" value="UniProtKB-KW"/>
</dbReference>
<comment type="catalytic activity">
    <reaction evidence="12">
        <text>Cd(2+)(in) + ATP + H2O = Cd(2+)(out) + ADP + phosphate + H(+)</text>
        <dbReference type="Rhea" id="RHEA:12132"/>
        <dbReference type="ChEBI" id="CHEBI:15377"/>
        <dbReference type="ChEBI" id="CHEBI:15378"/>
        <dbReference type="ChEBI" id="CHEBI:30616"/>
        <dbReference type="ChEBI" id="CHEBI:43474"/>
        <dbReference type="ChEBI" id="CHEBI:48775"/>
        <dbReference type="ChEBI" id="CHEBI:456216"/>
        <dbReference type="EC" id="7.2.2.21"/>
    </reaction>
</comment>
<dbReference type="InterPro" id="IPR059000">
    <property type="entry name" value="ATPase_P-type_domA"/>
</dbReference>
<evidence type="ECO:0000256" key="1">
    <source>
        <dbReference type="ARBA" id="ARBA00004141"/>
    </source>
</evidence>